<evidence type="ECO:0000256" key="1">
    <source>
        <dbReference type="ARBA" id="ARBA00011970"/>
    </source>
</evidence>
<organism evidence="12">
    <name type="scientific">Chromulina nebulosa</name>
    <dbReference type="NCBI Taxonomy" id="96789"/>
    <lineage>
        <taxon>Eukaryota</taxon>
        <taxon>Sar</taxon>
        <taxon>Stramenopiles</taxon>
        <taxon>Ochrophyta</taxon>
        <taxon>Chrysophyceae</taxon>
        <taxon>Chromulinales</taxon>
        <taxon>Chromulinaceae</taxon>
        <taxon>Chromulina</taxon>
    </lineage>
</organism>
<keyword evidence="5" id="KW-0256">Endoplasmic reticulum</keyword>
<evidence type="ECO:0000256" key="5">
    <source>
        <dbReference type="ARBA" id="ARBA00022824"/>
    </source>
</evidence>
<name>A0A7S0SZ26_9STRA</name>
<dbReference type="EC" id="2.4.1.255" evidence="1"/>
<gene>
    <name evidence="12" type="ORF">CNEB1095_LOCUS3302</name>
</gene>
<dbReference type="Pfam" id="PF04577">
    <property type="entry name" value="Glyco_transf_61"/>
    <property type="match status" value="1"/>
</dbReference>
<keyword evidence="2" id="KW-0328">Glycosyltransferase</keyword>
<sequence length="476" mass="54490">MKSNNDIDNQLYNLNSPNKLIVNSSIFESDCESRYGISLAEKWRNNEELWCKSNAIEINSQLNCYPYHQKHKQLDGRGPDMFCIANNFVIDFSKVIGKVPSSKQPLGSQYLSFHKGSLSGECKMTNKYKEHLFMPHQSLQMNSFEENYHIDSNIERYETPLYLMARDEDCENLFHSTADFMNAYLVISALQIDPKDLQVMLFDLHPDGPYIDLIKNAFSPNHPVIRHSHFQNKKILFNKIVFHLESPAGLIFPKVSRPGPLQCYSTSLFQNYRKFILKAFNLWDVSPPPIPTITLSLRKRTDKKNVGRILQNEDEIVSVLNQGNLIKVQVIDGGKMSFTDQIKLIRHTNILIGVHGAGLMMIMFAAEEAILIEMHPSYRQDRHFRHAARMTGKIYMPLRTLTRETCQGSSDNVVIPVQEFKQTVDGAIRIARSFDDGLSECGLNCPYEILALDNKLLPFYGNKDKKVSPVNTAFPC</sequence>
<keyword evidence="6" id="KW-0325">Glycoprotein</keyword>
<evidence type="ECO:0000256" key="9">
    <source>
        <dbReference type="ARBA" id="ARBA00048317"/>
    </source>
</evidence>
<keyword evidence="3" id="KW-0808">Transferase</keyword>
<dbReference type="AlphaFoldDB" id="A0A7S0SZ26"/>
<feature type="domain" description="Glycosyltransferase 61 catalytic" evidence="11">
    <location>
        <begin position="256"/>
        <end position="371"/>
    </location>
</feature>
<evidence type="ECO:0000256" key="6">
    <source>
        <dbReference type="ARBA" id="ARBA00023180"/>
    </source>
</evidence>
<dbReference type="InterPro" id="IPR007657">
    <property type="entry name" value="Glycosyltransferase_61"/>
</dbReference>
<evidence type="ECO:0000259" key="11">
    <source>
        <dbReference type="Pfam" id="PF04577"/>
    </source>
</evidence>
<evidence type="ECO:0000256" key="8">
    <source>
        <dbReference type="ARBA" id="ARBA00042574"/>
    </source>
</evidence>
<dbReference type="GO" id="GO:0097363">
    <property type="term" value="F:protein O-acetylglucosaminyltransferase activity"/>
    <property type="evidence" value="ECO:0007669"/>
    <property type="project" value="UniProtKB-EC"/>
</dbReference>
<protein>
    <recommendedName>
        <fullName evidence="7">EGF domain-specific O-linked N-acetylglucosamine transferase</fullName>
        <ecNumber evidence="1">2.4.1.255</ecNumber>
    </recommendedName>
    <alternativeName>
        <fullName evidence="8">Extracellular O-linked N-acetylglucosamine transferase</fullName>
    </alternativeName>
</protein>
<dbReference type="PANTHER" id="PTHR20961:SF148">
    <property type="entry name" value="EGF DOMAIN-SPECIFIC O-LINKED N-ACETYLGLUCOSAMINE TRANSFERASE"/>
    <property type="match status" value="1"/>
</dbReference>
<evidence type="ECO:0000256" key="2">
    <source>
        <dbReference type="ARBA" id="ARBA00022676"/>
    </source>
</evidence>
<evidence type="ECO:0000256" key="10">
    <source>
        <dbReference type="ARBA" id="ARBA00049432"/>
    </source>
</evidence>
<comment type="catalytic activity">
    <reaction evidence="10">
        <text>L-threonyl-[protein] + UDP-N-acetyl-alpha-D-glucosamine = 3-O-(N-acetyl-beta-D-glucosaminyl)-L-threonyl-[protein] + UDP + H(+)</text>
        <dbReference type="Rhea" id="RHEA:48908"/>
        <dbReference type="Rhea" id="RHEA-COMP:11060"/>
        <dbReference type="Rhea" id="RHEA-COMP:12252"/>
        <dbReference type="ChEBI" id="CHEBI:15378"/>
        <dbReference type="ChEBI" id="CHEBI:30013"/>
        <dbReference type="ChEBI" id="CHEBI:57705"/>
        <dbReference type="ChEBI" id="CHEBI:58223"/>
        <dbReference type="ChEBI" id="CHEBI:90840"/>
        <dbReference type="EC" id="2.4.1.255"/>
    </reaction>
</comment>
<comment type="catalytic activity">
    <reaction evidence="9">
        <text>L-seryl-[protein] + UDP-N-acetyl-alpha-D-glucosamine = 3-O-(N-acetyl-beta-D-glucosaminyl)-L-seryl-[protein] + UDP + H(+)</text>
        <dbReference type="Rhea" id="RHEA:48904"/>
        <dbReference type="Rhea" id="RHEA-COMP:9863"/>
        <dbReference type="Rhea" id="RHEA-COMP:12251"/>
        <dbReference type="ChEBI" id="CHEBI:15378"/>
        <dbReference type="ChEBI" id="CHEBI:29999"/>
        <dbReference type="ChEBI" id="CHEBI:57705"/>
        <dbReference type="ChEBI" id="CHEBI:58223"/>
        <dbReference type="ChEBI" id="CHEBI:90838"/>
        <dbReference type="EC" id="2.4.1.255"/>
    </reaction>
</comment>
<dbReference type="InterPro" id="IPR049625">
    <property type="entry name" value="Glyco_transf_61_cat"/>
</dbReference>
<evidence type="ECO:0000313" key="12">
    <source>
        <dbReference type="EMBL" id="CAD8719402.1"/>
    </source>
</evidence>
<evidence type="ECO:0000256" key="4">
    <source>
        <dbReference type="ARBA" id="ARBA00022729"/>
    </source>
</evidence>
<dbReference type="EMBL" id="HBFD01005031">
    <property type="protein sequence ID" value="CAD8719402.1"/>
    <property type="molecule type" value="Transcribed_RNA"/>
</dbReference>
<evidence type="ECO:0000256" key="7">
    <source>
        <dbReference type="ARBA" id="ARBA00040944"/>
    </source>
</evidence>
<dbReference type="PANTHER" id="PTHR20961">
    <property type="entry name" value="GLYCOSYLTRANSFERASE"/>
    <property type="match status" value="1"/>
</dbReference>
<keyword evidence="4" id="KW-0732">Signal</keyword>
<proteinExistence type="predicted"/>
<accession>A0A7S0SZ26</accession>
<evidence type="ECO:0000256" key="3">
    <source>
        <dbReference type="ARBA" id="ARBA00022679"/>
    </source>
</evidence>
<reference evidence="12" key="1">
    <citation type="submission" date="2021-01" db="EMBL/GenBank/DDBJ databases">
        <authorList>
            <person name="Corre E."/>
            <person name="Pelletier E."/>
            <person name="Niang G."/>
            <person name="Scheremetjew M."/>
            <person name="Finn R."/>
            <person name="Kale V."/>
            <person name="Holt S."/>
            <person name="Cochrane G."/>
            <person name="Meng A."/>
            <person name="Brown T."/>
            <person name="Cohen L."/>
        </authorList>
    </citation>
    <scope>NUCLEOTIDE SEQUENCE</scope>
    <source>
        <strain evidence="12">UTEXLB2642</strain>
    </source>
</reference>